<evidence type="ECO:0000313" key="14">
    <source>
        <dbReference type="EMBL" id="SCL87929.1"/>
    </source>
</evidence>
<evidence type="ECO:0000256" key="3">
    <source>
        <dbReference type="ARBA" id="ARBA00009983"/>
    </source>
</evidence>
<evidence type="ECO:0000256" key="11">
    <source>
        <dbReference type="PIRSR" id="PIRSR005091-3"/>
    </source>
</evidence>
<evidence type="ECO:0000256" key="1">
    <source>
        <dbReference type="ARBA" id="ARBA00004651"/>
    </source>
</evidence>
<dbReference type="AlphaFoldDB" id="A0AAX2CEE0"/>
<dbReference type="PANTHER" id="PTHR47371:SF3">
    <property type="entry name" value="PHOSPHOGLYCEROL TRANSFERASE I"/>
    <property type="match status" value="1"/>
</dbReference>
<comment type="pathway">
    <text evidence="2">Cell wall biogenesis; lipoteichoic acid biosynthesis.</text>
</comment>
<reference evidence="14 15" key="1">
    <citation type="submission" date="2016-08" db="EMBL/GenBank/DDBJ databases">
        <authorList>
            <person name="Loux V."/>
            <person name="Rue O."/>
        </authorList>
    </citation>
    <scope>NUCLEOTIDE SEQUENCE [LARGE SCALE GENOMIC DNA]</scope>
    <source>
        <strain evidence="14 15">AFSSA_08CEB44bac</strain>
    </source>
</reference>
<feature type="transmembrane region" description="Helical" evidence="12">
    <location>
        <begin position="54"/>
        <end position="76"/>
    </location>
</feature>
<feature type="binding site" evidence="11">
    <location>
        <position position="236"/>
    </location>
    <ligand>
        <name>Mn(2+)</name>
        <dbReference type="ChEBI" id="CHEBI:29035"/>
    </ligand>
</feature>
<protein>
    <submittedName>
        <fullName evidence="14">Sulfatase and phosphoglycerol transferase, alkaline phosphatase superfamily</fullName>
    </submittedName>
</protein>
<sequence>MSFLMFFIIVCKMFIGYTELYEQFNINSFIMDCLYIIFVFFLIRFFITKKIRPTLYSVLSLIVGVLLITCVLYKRFYGVIPTYHSLALANQTVELKESISSLWKWQDLYYIGDMIIIPFLIYRAGTMNKNRKDMKFSKKTMGMIALSFVVVIFTFTYVLNKEDILDEKKKSEKMGFFSYNVSFPMSKIFPQNNLYDIANGKITNSVIRDVKEIQPLQHLEYEGVAKGKNLIMVQLESVQENVIGLKLNGKSITPNLDHLRDQSLSFPTFFQQTGRGNTIDAEWTVNTSTFPGIHELNSNRFANREVPSLPKLLKKNHYVTNTFHTNHAKFYNRKRVYKALGFDQFYDQQYFGNKEVIGIAASDRVLYTKTVPILKELDKQNKKFYAHIIALSSHHPFKIPSNHKPLVLPKELEGTQFGDYIQAVHYADKEVGFLIEELKREGLWDKSLFVVYGDHHIIDTNALPNHEKKYLPKSQLKNGQIDPYRIPFMIHYPGLEEGKQIETIGSEVDILPTITNLLGIDTGDQVIFGQDLLNYRKNMIPQRFFFPDGTFIGQEYSYIPKEKFETGQAMSLEGEQVPLTPEIKNQFEQTRKLLYLSDQYLENLPKAEG</sequence>
<accession>A0AAX2CEE0</accession>
<dbReference type="PIRSF" id="PIRSF005091">
    <property type="entry name" value="Mmb_sulf_HI1246"/>
    <property type="match status" value="1"/>
</dbReference>
<comment type="subcellular location">
    <subcellularLocation>
        <location evidence="1">Cell membrane</location>
        <topology evidence="1">Multi-pass membrane protein</topology>
    </subcellularLocation>
</comment>
<dbReference type="GO" id="GO:0046872">
    <property type="term" value="F:metal ion binding"/>
    <property type="evidence" value="ECO:0007669"/>
    <property type="project" value="UniProtKB-KW"/>
</dbReference>
<keyword evidence="14" id="KW-0808">Transferase</keyword>
<dbReference type="PANTHER" id="PTHR47371">
    <property type="entry name" value="LIPOTEICHOIC ACID SYNTHASE"/>
    <property type="match status" value="1"/>
</dbReference>
<feature type="binding site" evidence="11">
    <location>
        <position position="454"/>
    </location>
    <ligand>
        <name>Mn(2+)</name>
        <dbReference type="ChEBI" id="CHEBI:29035"/>
    </ligand>
</feature>
<dbReference type="SUPFAM" id="SSF53649">
    <property type="entry name" value="Alkaline phosphatase-like"/>
    <property type="match status" value="1"/>
</dbReference>
<organism evidence="14 15">
    <name type="scientific">Bacillus cytotoxicus</name>
    <dbReference type="NCBI Taxonomy" id="580165"/>
    <lineage>
        <taxon>Bacteria</taxon>
        <taxon>Bacillati</taxon>
        <taxon>Bacillota</taxon>
        <taxon>Bacilli</taxon>
        <taxon>Bacillales</taxon>
        <taxon>Bacillaceae</taxon>
        <taxon>Bacillus</taxon>
        <taxon>Bacillus cereus group</taxon>
    </lineage>
</organism>
<feature type="transmembrane region" description="Helical" evidence="12">
    <location>
        <begin position="26"/>
        <end position="47"/>
    </location>
</feature>
<feature type="transmembrane region" description="Helical" evidence="12">
    <location>
        <begin position="108"/>
        <end position="128"/>
    </location>
</feature>
<dbReference type="Pfam" id="PF00884">
    <property type="entry name" value="Sulfatase"/>
    <property type="match status" value="1"/>
</dbReference>
<comment type="similarity">
    <text evidence="3 8">Belongs to the LTA synthase family.</text>
</comment>
<evidence type="ECO:0000256" key="5">
    <source>
        <dbReference type="ARBA" id="ARBA00022692"/>
    </source>
</evidence>
<evidence type="ECO:0000256" key="12">
    <source>
        <dbReference type="SAM" id="Phobius"/>
    </source>
</evidence>
<keyword evidence="10" id="KW-0464">Manganese</keyword>
<dbReference type="GO" id="GO:0016740">
    <property type="term" value="F:transferase activity"/>
    <property type="evidence" value="ECO:0007669"/>
    <property type="project" value="UniProtKB-KW"/>
</dbReference>
<evidence type="ECO:0000313" key="15">
    <source>
        <dbReference type="Proteomes" id="UP000242164"/>
    </source>
</evidence>
<evidence type="ECO:0000256" key="8">
    <source>
        <dbReference type="PIRNR" id="PIRNR005091"/>
    </source>
</evidence>
<dbReference type="Gene3D" id="3.40.720.10">
    <property type="entry name" value="Alkaline Phosphatase, subunit A"/>
    <property type="match status" value="1"/>
</dbReference>
<dbReference type="EMBL" id="FMIK01000019">
    <property type="protein sequence ID" value="SCL87929.1"/>
    <property type="molecule type" value="Genomic_DNA"/>
</dbReference>
<proteinExistence type="inferred from homology"/>
<keyword evidence="6 12" id="KW-1133">Transmembrane helix</keyword>
<dbReference type="InterPro" id="IPR017850">
    <property type="entry name" value="Alkaline_phosphatase_core_sf"/>
</dbReference>
<dbReference type="CDD" id="cd16015">
    <property type="entry name" value="LTA_synthase"/>
    <property type="match status" value="1"/>
</dbReference>
<feature type="active site" evidence="9">
    <location>
        <position position="278"/>
    </location>
</feature>
<keyword evidence="4 8" id="KW-1003">Cell membrane</keyword>
<dbReference type="InterPro" id="IPR000917">
    <property type="entry name" value="Sulfatase_N"/>
</dbReference>
<feature type="domain" description="Sulfatase N-terminal" evidence="13">
    <location>
        <begin position="228"/>
        <end position="520"/>
    </location>
</feature>
<evidence type="ECO:0000256" key="10">
    <source>
        <dbReference type="PIRSR" id="PIRSR005091-2"/>
    </source>
</evidence>
<dbReference type="InterPro" id="IPR050448">
    <property type="entry name" value="OpgB/LTA_synthase_biosynth"/>
</dbReference>
<dbReference type="InterPro" id="IPR012160">
    <property type="entry name" value="LtaS-like"/>
</dbReference>
<evidence type="ECO:0000256" key="6">
    <source>
        <dbReference type="ARBA" id="ARBA00022989"/>
    </source>
</evidence>
<name>A0AAX2CEE0_9BACI</name>
<dbReference type="GO" id="GO:0005886">
    <property type="term" value="C:plasma membrane"/>
    <property type="evidence" value="ECO:0007669"/>
    <property type="project" value="UniProtKB-SubCell"/>
</dbReference>
<dbReference type="Gene3D" id="3.30.1120.170">
    <property type="match status" value="1"/>
</dbReference>
<keyword evidence="10" id="KW-0479">Metal-binding</keyword>
<gene>
    <name evidence="14" type="ORF">BCB44BAC_01236</name>
</gene>
<feature type="binding site" evidence="10">
    <location>
        <position position="394"/>
    </location>
    <ligand>
        <name>substrate</name>
    </ligand>
</feature>
<evidence type="ECO:0000259" key="13">
    <source>
        <dbReference type="Pfam" id="PF00884"/>
    </source>
</evidence>
<evidence type="ECO:0000256" key="4">
    <source>
        <dbReference type="ARBA" id="ARBA00022475"/>
    </source>
</evidence>
<evidence type="ECO:0000256" key="7">
    <source>
        <dbReference type="ARBA" id="ARBA00023136"/>
    </source>
</evidence>
<evidence type="ECO:0000256" key="9">
    <source>
        <dbReference type="PIRSR" id="PIRSR005091-1"/>
    </source>
</evidence>
<keyword evidence="5 12" id="KW-0812">Transmembrane</keyword>
<comment type="caution">
    <text evidence="14">The sequence shown here is derived from an EMBL/GenBank/DDBJ whole genome shotgun (WGS) entry which is preliminary data.</text>
</comment>
<dbReference type="Proteomes" id="UP000242164">
    <property type="component" value="Unassembled WGS sequence"/>
</dbReference>
<feature type="binding site" evidence="11">
    <location>
        <position position="278"/>
    </location>
    <ligand>
        <name>Mn(2+)</name>
        <dbReference type="ChEBI" id="CHEBI:29035"/>
    </ligand>
</feature>
<evidence type="ECO:0000256" key="2">
    <source>
        <dbReference type="ARBA" id="ARBA00004936"/>
    </source>
</evidence>
<keyword evidence="7 8" id="KW-0472">Membrane</keyword>
<feature type="binding site" evidence="11">
    <location>
        <position position="455"/>
    </location>
    <ligand>
        <name>Mn(2+)</name>
        <dbReference type="ChEBI" id="CHEBI:29035"/>
    </ligand>
</feature>
<feature type="transmembrane region" description="Helical" evidence="12">
    <location>
        <begin position="140"/>
        <end position="159"/>
    </location>
</feature>